<comment type="pathway">
    <text evidence="3">Protein modification; protein glycosylation.</text>
</comment>
<evidence type="ECO:0000313" key="4">
    <source>
        <dbReference type="Proteomes" id="UP000887569"/>
    </source>
</evidence>
<dbReference type="CDD" id="cd11301">
    <property type="entry name" value="Fut1_Fut2_like"/>
    <property type="match status" value="1"/>
</dbReference>
<keyword evidence="2 3" id="KW-0808">Transferase</keyword>
<keyword evidence="3" id="KW-0325">Glycoprotein</keyword>
<dbReference type="GO" id="GO:0032580">
    <property type="term" value="C:Golgi cisterna membrane"/>
    <property type="evidence" value="ECO:0007669"/>
    <property type="project" value="UniProtKB-SubCell"/>
</dbReference>
<keyword evidence="3" id="KW-0333">Golgi apparatus</keyword>
<evidence type="ECO:0000256" key="2">
    <source>
        <dbReference type="ARBA" id="ARBA00022679"/>
    </source>
</evidence>
<dbReference type="Proteomes" id="UP000887569">
    <property type="component" value="Unplaced"/>
</dbReference>
<keyword evidence="3" id="KW-1133">Transmembrane helix</keyword>
<dbReference type="WBParaSite" id="PgR035X_g042_t07">
    <property type="protein sequence ID" value="PgR035X_g042_t07"/>
    <property type="gene ID" value="PgR035X_g042"/>
</dbReference>
<keyword evidence="3" id="KW-0735">Signal-anchor</keyword>
<protein>
    <recommendedName>
        <fullName evidence="3">L-Fucosyltransferase</fullName>
        <ecNumber evidence="3">2.4.1.-</ecNumber>
    </recommendedName>
</protein>
<dbReference type="Pfam" id="PF01531">
    <property type="entry name" value="Glyco_transf_11"/>
    <property type="match status" value="1"/>
</dbReference>
<dbReference type="EC" id="2.4.1.-" evidence="3"/>
<dbReference type="GO" id="GO:0005975">
    <property type="term" value="P:carbohydrate metabolic process"/>
    <property type="evidence" value="ECO:0007669"/>
    <property type="project" value="InterPro"/>
</dbReference>
<evidence type="ECO:0000256" key="1">
    <source>
        <dbReference type="ARBA" id="ARBA00022676"/>
    </source>
</evidence>
<keyword evidence="4" id="KW-1185">Reference proteome</keyword>
<reference evidence="5" key="1">
    <citation type="submission" date="2022-11" db="UniProtKB">
        <authorList>
            <consortium name="WormBaseParasite"/>
        </authorList>
    </citation>
    <scope>IDENTIFICATION</scope>
</reference>
<organism evidence="4 5">
    <name type="scientific">Parascaris univalens</name>
    <name type="common">Nematode worm</name>
    <dbReference type="NCBI Taxonomy" id="6257"/>
    <lineage>
        <taxon>Eukaryota</taxon>
        <taxon>Metazoa</taxon>
        <taxon>Ecdysozoa</taxon>
        <taxon>Nematoda</taxon>
        <taxon>Chromadorea</taxon>
        <taxon>Rhabditida</taxon>
        <taxon>Spirurina</taxon>
        <taxon>Ascaridomorpha</taxon>
        <taxon>Ascaridoidea</taxon>
        <taxon>Ascarididae</taxon>
        <taxon>Parascaris</taxon>
    </lineage>
</organism>
<keyword evidence="1 3" id="KW-0328">Glycosyltransferase</keyword>
<comment type="similarity">
    <text evidence="3">Belongs to the glycosyltransferase 11 family.</text>
</comment>
<dbReference type="GO" id="GO:0008107">
    <property type="term" value="F:galactoside 2-alpha-L-fucosyltransferase activity"/>
    <property type="evidence" value="ECO:0007669"/>
    <property type="project" value="InterPro"/>
</dbReference>
<dbReference type="AlphaFoldDB" id="A0A915BD97"/>
<proteinExistence type="inferred from homology"/>
<evidence type="ECO:0000313" key="5">
    <source>
        <dbReference type="WBParaSite" id="PgR035X_g042_t07"/>
    </source>
</evidence>
<name>A0A915BD97_PARUN</name>
<evidence type="ECO:0000256" key="3">
    <source>
        <dbReference type="RuleBase" id="RU363129"/>
    </source>
</evidence>
<dbReference type="PANTHER" id="PTHR11927:SF9">
    <property type="entry name" value="L-FUCOSYLTRANSFERASE"/>
    <property type="match status" value="1"/>
</dbReference>
<dbReference type="InterPro" id="IPR002516">
    <property type="entry name" value="Glyco_trans_11"/>
</dbReference>
<accession>A0A915BD97</accession>
<keyword evidence="3" id="KW-0472">Membrane</keyword>
<dbReference type="PANTHER" id="PTHR11927">
    <property type="entry name" value="GALACTOSIDE 2-L-FUCOSYLTRANSFERASE"/>
    <property type="match status" value="1"/>
</dbReference>
<keyword evidence="3" id="KW-0812">Transmembrane</keyword>
<feature type="transmembrane region" description="Helical" evidence="3">
    <location>
        <begin position="23"/>
        <end position="44"/>
    </location>
</feature>
<comment type="subcellular location">
    <subcellularLocation>
        <location evidence="3">Golgi apparatus</location>
        <location evidence="3">Golgi stack membrane</location>
        <topology evidence="3">Single-pass type II membrane protein</topology>
    </subcellularLocation>
</comment>
<sequence length="372" mass="42482">MYHLSLTFTVHRALLISGVLRNVLLFIFFFSFTLSVLLILSTFMEERLAVPMQSSESRISLIQQVRIFPQGGGDVKFDQPWRLPDVVVIKELADLQSGPQKYIVSNFSYSPGLGNLMFQYASLRAIAAKYGAKVLLPIDCTLRRAFNLDAVFVSRALNDYLIGKFDAVKHHFEELLIREQFRFLPSVAIRANDLILEAKAEKIRATAGALEGDNVNEIEQAAIPDIDESTYVYVGVHVRHGMDITLNSRNTKHGHTVATREYFKNAMNYFRQKYNNIVFIITSDNRAWMSAHIDVIRRGEVYFLNSRHREVDLAALALCNHTIMSTGTFSWWAAYLADGDAVYYGDWPNPGSVLERTVHKKDFFLEKWIAIR</sequence>